<dbReference type="Proteomes" id="UP000178735">
    <property type="component" value="Unassembled WGS sequence"/>
</dbReference>
<proteinExistence type="predicted"/>
<sequence>MASQNQHTSGLIISSKSNSFQLFEFAYQDIKNLFKFVSLRENQCALDENQPGFFNETIADNAMAVSFKEIVAHEIDALEDGKVQTQKFLMVEEGHFIIFKDLLVAFGKTSALKSGLMLIFKFSKIEPHPVFVTPEKIFKISDQMAFIKTMDFDRMEHPTIKKLRFDGKIETLADISPFHNYTSNIKSIKGVLNTPFGIRTIKISSNGKIQISKKKEEDLDSDIFLYIFKTIIKQ</sequence>
<name>A0A1F7X0M6_9BACT</name>
<dbReference type="EMBL" id="MGFH01000006">
    <property type="protein sequence ID" value="OGM08620.1"/>
    <property type="molecule type" value="Genomic_DNA"/>
</dbReference>
<protein>
    <submittedName>
        <fullName evidence="1">Uncharacterized protein</fullName>
    </submittedName>
</protein>
<reference evidence="1 2" key="1">
    <citation type="journal article" date="2016" name="Nat. Commun.">
        <title>Thousands of microbial genomes shed light on interconnected biogeochemical processes in an aquifer system.</title>
        <authorList>
            <person name="Anantharaman K."/>
            <person name="Brown C.T."/>
            <person name="Hug L.A."/>
            <person name="Sharon I."/>
            <person name="Castelle C.J."/>
            <person name="Probst A.J."/>
            <person name="Thomas B.C."/>
            <person name="Singh A."/>
            <person name="Wilkins M.J."/>
            <person name="Karaoz U."/>
            <person name="Brodie E.L."/>
            <person name="Williams K.H."/>
            <person name="Hubbard S.S."/>
            <person name="Banfield J.F."/>
        </authorList>
    </citation>
    <scope>NUCLEOTIDE SEQUENCE [LARGE SCALE GENOMIC DNA]</scope>
</reference>
<dbReference type="STRING" id="1817813.A2008_07570"/>
<evidence type="ECO:0000313" key="2">
    <source>
        <dbReference type="Proteomes" id="UP000178735"/>
    </source>
</evidence>
<organism evidence="1 2">
    <name type="scientific">Candidatus Wallbacteria bacterium GWC2_49_35</name>
    <dbReference type="NCBI Taxonomy" id="1817813"/>
    <lineage>
        <taxon>Bacteria</taxon>
        <taxon>Candidatus Walliibacteriota</taxon>
    </lineage>
</organism>
<accession>A0A1F7X0M6</accession>
<comment type="caution">
    <text evidence="1">The sequence shown here is derived from an EMBL/GenBank/DDBJ whole genome shotgun (WGS) entry which is preliminary data.</text>
</comment>
<dbReference type="AlphaFoldDB" id="A0A1F7X0M6"/>
<evidence type="ECO:0000313" key="1">
    <source>
        <dbReference type="EMBL" id="OGM08620.1"/>
    </source>
</evidence>
<gene>
    <name evidence="1" type="ORF">A2008_07570</name>
</gene>